<dbReference type="Proteomes" id="UP000566819">
    <property type="component" value="Unassembled WGS sequence"/>
</dbReference>
<evidence type="ECO:0000256" key="4">
    <source>
        <dbReference type="ARBA" id="ARBA00023033"/>
    </source>
</evidence>
<dbReference type="EMBL" id="JAAMPI010000239">
    <property type="protein sequence ID" value="KAF4633700.1"/>
    <property type="molecule type" value="Genomic_DNA"/>
</dbReference>
<keyword evidence="1" id="KW-0285">Flavoprotein</keyword>
<gene>
    <name evidence="6" type="ORF">G7Y89_g4410</name>
</gene>
<dbReference type="OrthoDB" id="655030at2759"/>
<keyword evidence="2" id="KW-0274">FAD</keyword>
<evidence type="ECO:0000256" key="3">
    <source>
        <dbReference type="ARBA" id="ARBA00023002"/>
    </source>
</evidence>
<sequence length="414" mass="45667">MVTKPGQFLSGGRIIVAGGGIAGSAFVSALNQQWDPSLNRPEVTVFERENRETSLKQEHYMLSLNGANQDEGLVALQQLGLLSDIRAHSTFHSGAIRVWSDNWKELANILVKPYGNLPAATMRITRYDLKRILVENAEKAANTTWRYSCTCLAAERLANGQIRVTISDAETRNTLTQDCDLLIAADGPESNIRASFRPYDMSLEYAGATQIGGISHLPNGLPRPIHEDYGLQMSSGEGVCCIYTPFDKKTVGWALSRVGPERESKTGPFTPEELAALKREALGTGSMFNEPFRAIVEATDRTTAFIRPAKEKMPFQHDARLRGVVFIGDANHVLSPYEFVGANLALKDGWDFAEQICRNVSIDAAVAAYDKLSVPRAEHIIKHSHERIGFGHSTGLKWKVYKHGMAAQRVLAKK</sequence>
<dbReference type="Gene3D" id="3.50.50.60">
    <property type="entry name" value="FAD/NAD(P)-binding domain"/>
    <property type="match status" value="1"/>
</dbReference>
<evidence type="ECO:0000313" key="6">
    <source>
        <dbReference type="EMBL" id="KAF4633700.1"/>
    </source>
</evidence>
<feature type="domain" description="FAD-binding" evidence="5">
    <location>
        <begin position="69"/>
        <end position="361"/>
    </location>
</feature>
<reference evidence="6 7" key="1">
    <citation type="submission" date="2020-03" db="EMBL/GenBank/DDBJ databases">
        <title>Draft Genome Sequence of Cudoniella acicularis.</title>
        <authorList>
            <person name="Buettner E."/>
            <person name="Kellner H."/>
        </authorList>
    </citation>
    <scope>NUCLEOTIDE SEQUENCE [LARGE SCALE GENOMIC DNA]</scope>
    <source>
        <strain evidence="6 7">DSM 108380</strain>
    </source>
</reference>
<dbReference type="Pfam" id="PF01494">
    <property type="entry name" value="FAD_binding_3"/>
    <property type="match status" value="1"/>
</dbReference>
<dbReference type="PANTHER" id="PTHR46972:SF1">
    <property type="entry name" value="FAD DEPENDENT OXIDOREDUCTASE DOMAIN-CONTAINING PROTEIN"/>
    <property type="match status" value="1"/>
</dbReference>
<dbReference type="PANTHER" id="PTHR46972">
    <property type="entry name" value="MONOOXYGENASE ASQM-RELATED"/>
    <property type="match status" value="1"/>
</dbReference>
<evidence type="ECO:0000313" key="7">
    <source>
        <dbReference type="Proteomes" id="UP000566819"/>
    </source>
</evidence>
<evidence type="ECO:0000256" key="1">
    <source>
        <dbReference type="ARBA" id="ARBA00022630"/>
    </source>
</evidence>
<protein>
    <recommendedName>
        <fullName evidence="5">FAD-binding domain-containing protein</fullName>
    </recommendedName>
</protein>
<name>A0A8H4RRM4_9HELO</name>
<evidence type="ECO:0000259" key="5">
    <source>
        <dbReference type="Pfam" id="PF01494"/>
    </source>
</evidence>
<dbReference type="InterPro" id="IPR002938">
    <property type="entry name" value="FAD-bd"/>
</dbReference>
<accession>A0A8H4RRM4</accession>
<evidence type="ECO:0000256" key="2">
    <source>
        <dbReference type="ARBA" id="ARBA00022827"/>
    </source>
</evidence>
<dbReference type="SUPFAM" id="SSF51905">
    <property type="entry name" value="FAD/NAD(P)-binding domain"/>
    <property type="match status" value="1"/>
</dbReference>
<dbReference type="InterPro" id="IPR036188">
    <property type="entry name" value="FAD/NAD-bd_sf"/>
</dbReference>
<proteinExistence type="predicted"/>
<dbReference type="GO" id="GO:0004497">
    <property type="term" value="F:monooxygenase activity"/>
    <property type="evidence" value="ECO:0007669"/>
    <property type="project" value="UniProtKB-KW"/>
</dbReference>
<dbReference type="PRINTS" id="PR00420">
    <property type="entry name" value="RNGMNOXGNASE"/>
</dbReference>
<keyword evidence="3" id="KW-0560">Oxidoreductase</keyword>
<organism evidence="6 7">
    <name type="scientific">Cudoniella acicularis</name>
    <dbReference type="NCBI Taxonomy" id="354080"/>
    <lineage>
        <taxon>Eukaryota</taxon>
        <taxon>Fungi</taxon>
        <taxon>Dikarya</taxon>
        <taxon>Ascomycota</taxon>
        <taxon>Pezizomycotina</taxon>
        <taxon>Leotiomycetes</taxon>
        <taxon>Helotiales</taxon>
        <taxon>Tricladiaceae</taxon>
        <taxon>Cudoniella</taxon>
    </lineage>
</organism>
<keyword evidence="7" id="KW-1185">Reference proteome</keyword>
<comment type="caution">
    <text evidence="6">The sequence shown here is derived from an EMBL/GenBank/DDBJ whole genome shotgun (WGS) entry which is preliminary data.</text>
</comment>
<keyword evidence="4" id="KW-0503">Monooxygenase</keyword>
<dbReference type="AlphaFoldDB" id="A0A8H4RRM4"/>
<dbReference type="GO" id="GO:0071949">
    <property type="term" value="F:FAD binding"/>
    <property type="evidence" value="ECO:0007669"/>
    <property type="project" value="InterPro"/>
</dbReference>